<dbReference type="Proteomes" id="UP000005237">
    <property type="component" value="Unassembled WGS sequence"/>
</dbReference>
<dbReference type="AlphaFoldDB" id="A0A8R1HP45"/>
<protein>
    <submittedName>
        <fullName evidence="2">Uncharacterized protein</fullName>
    </submittedName>
</protein>
<proteinExistence type="predicted"/>
<evidence type="ECO:0000313" key="3">
    <source>
        <dbReference type="Proteomes" id="UP000005237"/>
    </source>
</evidence>
<name>A0A8R1HP45_CAEJA</name>
<feature type="region of interest" description="Disordered" evidence="1">
    <location>
        <begin position="1"/>
        <end position="46"/>
    </location>
</feature>
<dbReference type="EnsemblMetazoa" id="CJA03252.1">
    <property type="protein sequence ID" value="CJA03252.1"/>
    <property type="gene ID" value="WBGene00122456"/>
</dbReference>
<evidence type="ECO:0000313" key="2">
    <source>
        <dbReference type="EnsemblMetazoa" id="CJA03252.1"/>
    </source>
</evidence>
<reference evidence="3" key="1">
    <citation type="submission" date="2010-08" db="EMBL/GenBank/DDBJ databases">
        <authorList>
            <consortium name="Caenorhabditis japonica Sequencing Consortium"/>
            <person name="Wilson R.K."/>
        </authorList>
    </citation>
    <scope>NUCLEOTIDE SEQUENCE [LARGE SCALE GENOMIC DNA]</scope>
    <source>
        <strain evidence="3">DF5081</strain>
    </source>
</reference>
<accession>A0A8R1HP45</accession>
<keyword evidence="3" id="KW-1185">Reference proteome</keyword>
<organism evidence="2 3">
    <name type="scientific">Caenorhabditis japonica</name>
    <dbReference type="NCBI Taxonomy" id="281687"/>
    <lineage>
        <taxon>Eukaryota</taxon>
        <taxon>Metazoa</taxon>
        <taxon>Ecdysozoa</taxon>
        <taxon>Nematoda</taxon>
        <taxon>Chromadorea</taxon>
        <taxon>Rhabditida</taxon>
        <taxon>Rhabditina</taxon>
        <taxon>Rhabditomorpha</taxon>
        <taxon>Rhabditoidea</taxon>
        <taxon>Rhabditidae</taxon>
        <taxon>Peloderinae</taxon>
        <taxon>Caenorhabditis</taxon>
    </lineage>
</organism>
<reference evidence="2" key="2">
    <citation type="submission" date="2022-06" db="UniProtKB">
        <authorList>
            <consortium name="EnsemblMetazoa"/>
        </authorList>
    </citation>
    <scope>IDENTIFICATION</scope>
    <source>
        <strain evidence="2">DF5081</strain>
    </source>
</reference>
<sequence length="161" mass="18785">MHNNQSHKSPQHGNTIPEQENANTHKKIKLPLESTSSSPITIKQENMPQKLQPLLETAQNRVAHHKNFLIERKRRASEERPKFIQNVLKSSCEKTVKSLRRAEERVENLENYGFEISMEETFNEVDEKELDDFQFEPDLEDDQRPVAEEGWPSFLYPSSSP</sequence>
<feature type="region of interest" description="Disordered" evidence="1">
    <location>
        <begin position="138"/>
        <end position="161"/>
    </location>
</feature>
<evidence type="ECO:0000256" key="1">
    <source>
        <dbReference type="SAM" id="MobiDB-lite"/>
    </source>
</evidence>
<feature type="compositionally biased region" description="Polar residues" evidence="1">
    <location>
        <begin position="1"/>
        <end position="22"/>
    </location>
</feature>
<feature type="compositionally biased region" description="Polar residues" evidence="1">
    <location>
        <begin position="33"/>
        <end position="46"/>
    </location>
</feature>